<evidence type="ECO:0000256" key="2">
    <source>
        <dbReference type="ARBA" id="ARBA00022741"/>
    </source>
</evidence>
<dbReference type="PROSITE" id="PS00211">
    <property type="entry name" value="ABC_TRANSPORTER_1"/>
    <property type="match status" value="1"/>
</dbReference>
<keyword evidence="1" id="KW-0813">Transport</keyword>
<dbReference type="Proteomes" id="UP000018692">
    <property type="component" value="Unassembled WGS sequence"/>
</dbReference>
<dbReference type="InterPro" id="IPR017911">
    <property type="entry name" value="MacB-like_ATP-bd"/>
</dbReference>
<protein>
    <submittedName>
        <fullName evidence="6">Peptide ABC transporter ATP-binding protein</fullName>
    </submittedName>
</protein>
<dbReference type="GO" id="GO:0016887">
    <property type="term" value="F:ATP hydrolysis activity"/>
    <property type="evidence" value="ECO:0007669"/>
    <property type="project" value="InterPro"/>
</dbReference>
<feature type="domain" description="ABC transporter" evidence="5">
    <location>
        <begin position="2"/>
        <end position="220"/>
    </location>
</feature>
<dbReference type="CDD" id="cd03255">
    <property type="entry name" value="ABC_MJ0796_LolCDE_FtsE"/>
    <property type="match status" value="1"/>
</dbReference>
<dbReference type="InterPro" id="IPR027417">
    <property type="entry name" value="P-loop_NTPase"/>
</dbReference>
<keyword evidence="4" id="KW-0029">Amino-acid transport</keyword>
<dbReference type="GO" id="GO:0005524">
    <property type="term" value="F:ATP binding"/>
    <property type="evidence" value="ECO:0007669"/>
    <property type="project" value="UniProtKB-KW"/>
</dbReference>
<evidence type="ECO:0000259" key="5">
    <source>
        <dbReference type="PROSITE" id="PS50893"/>
    </source>
</evidence>
<dbReference type="InterPro" id="IPR003593">
    <property type="entry name" value="AAA+_ATPase"/>
</dbReference>
<dbReference type="InterPro" id="IPR017871">
    <property type="entry name" value="ABC_transporter-like_CS"/>
</dbReference>
<dbReference type="PROSITE" id="PS50893">
    <property type="entry name" value="ABC_TRANSPORTER_2"/>
    <property type="match status" value="1"/>
</dbReference>
<dbReference type="Pfam" id="PF00005">
    <property type="entry name" value="ABC_tran"/>
    <property type="match status" value="1"/>
</dbReference>
<accession>V8ARX9</accession>
<dbReference type="AlphaFoldDB" id="V8ARX9"/>
<dbReference type="GO" id="GO:0005886">
    <property type="term" value="C:plasma membrane"/>
    <property type="evidence" value="ECO:0007669"/>
    <property type="project" value="TreeGrafter"/>
</dbReference>
<dbReference type="PANTHER" id="PTHR24220">
    <property type="entry name" value="IMPORT ATP-BINDING PROTEIN"/>
    <property type="match status" value="1"/>
</dbReference>
<dbReference type="SUPFAM" id="SSF52540">
    <property type="entry name" value="P-loop containing nucleoside triphosphate hydrolases"/>
    <property type="match status" value="1"/>
</dbReference>
<evidence type="ECO:0000313" key="7">
    <source>
        <dbReference type="Proteomes" id="UP000018692"/>
    </source>
</evidence>
<name>V8ARX9_9LACT</name>
<dbReference type="SMART" id="SM00382">
    <property type="entry name" value="AAA"/>
    <property type="match status" value="1"/>
</dbReference>
<comment type="caution">
    <text evidence="6">The sequence shown here is derived from an EMBL/GenBank/DDBJ whole genome shotgun (WGS) entry which is preliminary data.</text>
</comment>
<evidence type="ECO:0000256" key="4">
    <source>
        <dbReference type="ARBA" id="ARBA00022970"/>
    </source>
</evidence>
<reference evidence="6 7" key="1">
    <citation type="submission" date="2013-07" db="EMBL/GenBank/DDBJ databases">
        <title>Isolation of Lactococcus garvieae strain TRF1 from the fecal material of a timber rattlesnake.</title>
        <authorList>
            <person name="McLaughlin R.W."/>
            <person name="Cochran P.A."/>
            <person name="Dowd S.E."/>
        </authorList>
    </citation>
    <scope>NUCLEOTIDE SEQUENCE [LARGE SCALE GENOMIC DNA]</scope>
    <source>
        <strain evidence="6 7">TRF1</strain>
    </source>
</reference>
<evidence type="ECO:0000313" key="6">
    <source>
        <dbReference type="EMBL" id="ETD05578.1"/>
    </source>
</evidence>
<dbReference type="GO" id="GO:0006865">
    <property type="term" value="P:amino acid transport"/>
    <property type="evidence" value="ECO:0007669"/>
    <property type="project" value="UniProtKB-KW"/>
</dbReference>
<keyword evidence="2" id="KW-0547">Nucleotide-binding</keyword>
<dbReference type="EMBL" id="AVFE01000003">
    <property type="protein sequence ID" value="ETD05578.1"/>
    <property type="molecule type" value="Genomic_DNA"/>
</dbReference>
<dbReference type="GO" id="GO:0022857">
    <property type="term" value="F:transmembrane transporter activity"/>
    <property type="evidence" value="ECO:0007669"/>
    <property type="project" value="TreeGrafter"/>
</dbReference>
<dbReference type="InterPro" id="IPR003439">
    <property type="entry name" value="ABC_transporter-like_ATP-bd"/>
</dbReference>
<gene>
    <name evidence="6" type="ORF">N568_0101715</name>
</gene>
<proteinExistence type="predicted"/>
<organism evidence="6 7">
    <name type="scientific">Lactococcus garvieae TRF1</name>
    <dbReference type="NCBI Taxonomy" id="1380772"/>
    <lineage>
        <taxon>Bacteria</taxon>
        <taxon>Bacillati</taxon>
        <taxon>Bacillota</taxon>
        <taxon>Bacilli</taxon>
        <taxon>Lactobacillales</taxon>
        <taxon>Streptococcaceae</taxon>
        <taxon>Lactococcus</taxon>
    </lineage>
</organism>
<sequence length="220" mass="24658">MIKLKGISKFFDINYEKVSILKDINLCIDTKEFIAILGKSGSGKTTLLNILGFLDRRFEGEYTLNGKSMCDFSDNELSEIRNKHIGFVFQNFSLIDTMSVLQNIELPLMYSNISASNAKSIGKNCLAKVGLEGYENRSVRYLSGGQRQRVAIARALSNSPMFIIADEPTGSLDSKTSSEIMRLFKDLNQQGITIILVTHDESLISYCDRVIYLSDGRIIE</sequence>
<dbReference type="PATRIC" id="fig|1380772.3.peg.337"/>
<evidence type="ECO:0000256" key="1">
    <source>
        <dbReference type="ARBA" id="ARBA00022448"/>
    </source>
</evidence>
<dbReference type="FunFam" id="3.40.50.300:FF:000032">
    <property type="entry name" value="Export ABC transporter ATP-binding protein"/>
    <property type="match status" value="1"/>
</dbReference>
<dbReference type="Gene3D" id="3.40.50.300">
    <property type="entry name" value="P-loop containing nucleotide triphosphate hydrolases"/>
    <property type="match status" value="1"/>
</dbReference>
<keyword evidence="3 6" id="KW-0067">ATP-binding</keyword>
<dbReference type="GO" id="GO:0098796">
    <property type="term" value="C:membrane protein complex"/>
    <property type="evidence" value="ECO:0007669"/>
    <property type="project" value="UniProtKB-ARBA"/>
</dbReference>
<dbReference type="InterPro" id="IPR015854">
    <property type="entry name" value="ABC_transpr_LolD-like"/>
</dbReference>
<evidence type="ECO:0000256" key="3">
    <source>
        <dbReference type="ARBA" id="ARBA00022840"/>
    </source>
</evidence>
<dbReference type="PANTHER" id="PTHR24220:SF692">
    <property type="entry name" value="ABC TRANSPORTER DOMAIN-CONTAINING PROTEIN"/>
    <property type="match status" value="1"/>
</dbReference>